<feature type="domain" description="Protein kinase" evidence="5">
    <location>
        <begin position="14"/>
        <end position="285"/>
    </location>
</feature>
<dbReference type="AlphaFoldDB" id="A0A0C3CMK5"/>
<sequence length="293" mass="33189">MPDFTGRVIDDGRLELQWVLGSGSYGVVYLTLDTTSPTHDPIYYAVKCLQKAGLTKEQLAAQFREIELHKRVSAHPNVLTYHRLYEERNFLFVVLDLCHGGDLFNAIKERRLYHRNDRLAKTAILQLIDALSSCHDAGVFHRDLKPENILCGPDGLDIRLADFGLATDRYTSREFGTGSLFYMSPECIGKGSGSTQTKYSTRHSDIWSLGVIMINIITGLTMWRSASKTDEAFNHFLCNPDIIRSTHPISKGVADIIKRIFIVNPLARITLPELREEIVKLDTLFMSEEDLLQ</sequence>
<proteinExistence type="inferred from homology"/>
<keyword evidence="4" id="KW-0723">Serine/threonine-protein kinase</keyword>
<name>A0A0C3CMK5_PILCF</name>
<dbReference type="OrthoDB" id="541276at2759"/>
<dbReference type="EMBL" id="KN832972">
    <property type="protein sequence ID" value="KIM90902.1"/>
    <property type="molecule type" value="Genomic_DNA"/>
</dbReference>
<evidence type="ECO:0000259" key="5">
    <source>
        <dbReference type="PROSITE" id="PS50011"/>
    </source>
</evidence>
<dbReference type="InterPro" id="IPR011009">
    <property type="entry name" value="Kinase-like_dom_sf"/>
</dbReference>
<evidence type="ECO:0000256" key="1">
    <source>
        <dbReference type="ARBA" id="ARBA00022741"/>
    </source>
</evidence>
<evidence type="ECO:0000313" key="7">
    <source>
        <dbReference type="Proteomes" id="UP000054166"/>
    </source>
</evidence>
<protein>
    <recommendedName>
        <fullName evidence="5">Protein kinase domain-containing protein</fullName>
    </recommendedName>
</protein>
<dbReference type="InterPro" id="IPR017441">
    <property type="entry name" value="Protein_kinase_ATP_BS"/>
</dbReference>
<dbReference type="GO" id="GO:0005524">
    <property type="term" value="F:ATP binding"/>
    <property type="evidence" value="ECO:0007669"/>
    <property type="project" value="UniProtKB-UniRule"/>
</dbReference>
<dbReference type="InParanoid" id="A0A0C3CMK5"/>
<dbReference type="Pfam" id="PF00069">
    <property type="entry name" value="Pkinase"/>
    <property type="match status" value="1"/>
</dbReference>
<evidence type="ECO:0000256" key="4">
    <source>
        <dbReference type="RuleBase" id="RU000304"/>
    </source>
</evidence>
<dbReference type="STRING" id="765440.A0A0C3CMK5"/>
<evidence type="ECO:0000313" key="6">
    <source>
        <dbReference type="EMBL" id="KIM90902.1"/>
    </source>
</evidence>
<dbReference type="FunCoup" id="A0A0C3CMK5">
    <property type="interactions" value="273"/>
</dbReference>
<dbReference type="GO" id="GO:0005737">
    <property type="term" value="C:cytoplasm"/>
    <property type="evidence" value="ECO:0007669"/>
    <property type="project" value="TreeGrafter"/>
</dbReference>
<evidence type="ECO:0000256" key="2">
    <source>
        <dbReference type="ARBA" id="ARBA00022840"/>
    </source>
</evidence>
<dbReference type="HOGENOM" id="CLU_000288_63_0_1"/>
<dbReference type="PANTHER" id="PTHR24348:SF68">
    <property type="entry name" value="SERINE_THREONINE-PROTEIN KINASE ATG1C"/>
    <property type="match status" value="1"/>
</dbReference>
<dbReference type="GO" id="GO:0010506">
    <property type="term" value="P:regulation of autophagy"/>
    <property type="evidence" value="ECO:0007669"/>
    <property type="project" value="InterPro"/>
</dbReference>
<feature type="binding site" evidence="3">
    <location>
        <position position="47"/>
    </location>
    <ligand>
        <name>ATP</name>
        <dbReference type="ChEBI" id="CHEBI:30616"/>
    </ligand>
</feature>
<dbReference type="InterPro" id="IPR045269">
    <property type="entry name" value="Atg1-like"/>
</dbReference>
<dbReference type="InterPro" id="IPR008271">
    <property type="entry name" value="Ser/Thr_kinase_AS"/>
</dbReference>
<dbReference type="PROSITE" id="PS00108">
    <property type="entry name" value="PROTEIN_KINASE_ST"/>
    <property type="match status" value="1"/>
</dbReference>
<dbReference type="SUPFAM" id="SSF56112">
    <property type="entry name" value="Protein kinase-like (PK-like)"/>
    <property type="match status" value="1"/>
</dbReference>
<organism evidence="6 7">
    <name type="scientific">Piloderma croceum (strain F 1598)</name>
    <dbReference type="NCBI Taxonomy" id="765440"/>
    <lineage>
        <taxon>Eukaryota</taxon>
        <taxon>Fungi</taxon>
        <taxon>Dikarya</taxon>
        <taxon>Basidiomycota</taxon>
        <taxon>Agaricomycotina</taxon>
        <taxon>Agaricomycetes</taxon>
        <taxon>Agaricomycetidae</taxon>
        <taxon>Atheliales</taxon>
        <taxon>Atheliaceae</taxon>
        <taxon>Piloderma</taxon>
    </lineage>
</organism>
<feature type="non-terminal residue" evidence="6">
    <location>
        <position position="293"/>
    </location>
</feature>
<reference evidence="6 7" key="1">
    <citation type="submission" date="2014-04" db="EMBL/GenBank/DDBJ databases">
        <authorList>
            <consortium name="DOE Joint Genome Institute"/>
            <person name="Kuo A."/>
            <person name="Tarkka M."/>
            <person name="Buscot F."/>
            <person name="Kohler A."/>
            <person name="Nagy L.G."/>
            <person name="Floudas D."/>
            <person name="Copeland A."/>
            <person name="Barry K.W."/>
            <person name="Cichocki N."/>
            <person name="Veneault-Fourrey C."/>
            <person name="LaButti K."/>
            <person name="Lindquist E.A."/>
            <person name="Lipzen A."/>
            <person name="Lundell T."/>
            <person name="Morin E."/>
            <person name="Murat C."/>
            <person name="Sun H."/>
            <person name="Tunlid A."/>
            <person name="Henrissat B."/>
            <person name="Grigoriev I.V."/>
            <person name="Hibbett D.S."/>
            <person name="Martin F."/>
            <person name="Nordberg H.P."/>
            <person name="Cantor M.N."/>
            <person name="Hua S.X."/>
        </authorList>
    </citation>
    <scope>NUCLEOTIDE SEQUENCE [LARGE SCALE GENOMIC DNA]</scope>
    <source>
        <strain evidence="6 7">F 1598</strain>
    </source>
</reference>
<gene>
    <name evidence="6" type="ORF">PILCRDRAFT_26083</name>
</gene>
<dbReference type="Proteomes" id="UP000054166">
    <property type="component" value="Unassembled WGS sequence"/>
</dbReference>
<dbReference type="PROSITE" id="PS00107">
    <property type="entry name" value="PROTEIN_KINASE_ATP"/>
    <property type="match status" value="1"/>
</dbReference>
<dbReference type="PANTHER" id="PTHR24348">
    <property type="entry name" value="SERINE/THREONINE-PROTEIN KINASE UNC-51-RELATED"/>
    <property type="match status" value="1"/>
</dbReference>
<accession>A0A0C3CMK5</accession>
<keyword evidence="2 3" id="KW-0067">ATP-binding</keyword>
<dbReference type="GO" id="GO:0004674">
    <property type="term" value="F:protein serine/threonine kinase activity"/>
    <property type="evidence" value="ECO:0007669"/>
    <property type="project" value="UniProtKB-KW"/>
</dbReference>
<keyword evidence="1 3" id="KW-0547">Nucleotide-binding</keyword>
<keyword evidence="4" id="KW-0418">Kinase</keyword>
<dbReference type="SMART" id="SM00220">
    <property type="entry name" value="S_TKc"/>
    <property type="match status" value="1"/>
</dbReference>
<dbReference type="Gene3D" id="1.10.510.10">
    <property type="entry name" value="Transferase(Phosphotransferase) domain 1"/>
    <property type="match status" value="1"/>
</dbReference>
<keyword evidence="4" id="KW-0808">Transferase</keyword>
<dbReference type="PROSITE" id="PS50011">
    <property type="entry name" value="PROTEIN_KINASE_DOM"/>
    <property type="match status" value="1"/>
</dbReference>
<reference evidence="7" key="2">
    <citation type="submission" date="2015-01" db="EMBL/GenBank/DDBJ databases">
        <title>Evolutionary Origins and Diversification of the Mycorrhizal Mutualists.</title>
        <authorList>
            <consortium name="DOE Joint Genome Institute"/>
            <consortium name="Mycorrhizal Genomics Consortium"/>
            <person name="Kohler A."/>
            <person name="Kuo A."/>
            <person name="Nagy L.G."/>
            <person name="Floudas D."/>
            <person name="Copeland A."/>
            <person name="Barry K.W."/>
            <person name="Cichocki N."/>
            <person name="Veneault-Fourrey C."/>
            <person name="LaButti K."/>
            <person name="Lindquist E.A."/>
            <person name="Lipzen A."/>
            <person name="Lundell T."/>
            <person name="Morin E."/>
            <person name="Murat C."/>
            <person name="Riley R."/>
            <person name="Ohm R."/>
            <person name="Sun H."/>
            <person name="Tunlid A."/>
            <person name="Henrissat B."/>
            <person name="Grigoriev I.V."/>
            <person name="Hibbett D.S."/>
            <person name="Martin F."/>
        </authorList>
    </citation>
    <scope>NUCLEOTIDE SEQUENCE [LARGE SCALE GENOMIC DNA]</scope>
    <source>
        <strain evidence="7">F 1598</strain>
    </source>
</reference>
<keyword evidence="7" id="KW-1185">Reference proteome</keyword>
<evidence type="ECO:0000256" key="3">
    <source>
        <dbReference type="PROSITE-ProRule" id="PRU10141"/>
    </source>
</evidence>
<dbReference type="InterPro" id="IPR000719">
    <property type="entry name" value="Prot_kinase_dom"/>
</dbReference>
<comment type="similarity">
    <text evidence="4">Belongs to the protein kinase superfamily.</text>
</comment>